<dbReference type="Proteomes" id="UP000460654">
    <property type="component" value="Unassembled WGS sequence"/>
</dbReference>
<dbReference type="RefSeq" id="WP_001439252.1">
    <property type="nucleotide sequence ID" value="NZ_CBCSKO010000014.1"/>
</dbReference>
<protein>
    <submittedName>
        <fullName evidence="1">Uncharacterized protein</fullName>
    </submittedName>
</protein>
<gene>
    <name evidence="1" type="ORF">D4N09_25000</name>
</gene>
<reference evidence="1 2" key="1">
    <citation type="submission" date="2018-09" db="EMBL/GenBank/DDBJ databases">
        <title>Persistent metagenomic signatures of early life antibiotic treatment in the infant gut microbiota and resistome.</title>
        <authorList>
            <person name="Gasparrini A.J."/>
        </authorList>
    </citation>
    <scope>NUCLEOTIDE SEQUENCE [LARGE SCALE GENOMIC DNA]</scope>
    <source>
        <strain evidence="1 2">T0181B.E-10</strain>
    </source>
</reference>
<comment type="caution">
    <text evidence="1">The sequence shown here is derived from an EMBL/GenBank/DDBJ whole genome shotgun (WGS) entry which is preliminary data.</text>
</comment>
<evidence type="ECO:0000313" key="1">
    <source>
        <dbReference type="EMBL" id="TXU29421.1"/>
    </source>
</evidence>
<dbReference type="SUPFAM" id="SSF52540">
    <property type="entry name" value="P-loop containing nucleoside triphosphate hydrolases"/>
    <property type="match status" value="1"/>
</dbReference>
<evidence type="ECO:0000313" key="2">
    <source>
        <dbReference type="Proteomes" id="UP000460654"/>
    </source>
</evidence>
<accession>A0A8H0QS20</accession>
<sequence length="608" mass="68815">MAENYLQIRKLVFRGQNKESVLSFSEGVNSICGASDTGKSFIAESLDFMLGGKKLREIVELSTYTEIELYLVSNAGKRWRLHRAVAGGKFTLTDLDDHNLKDVPLKQKHVQGKRDNLSGFMLEQLGLFNKKILKSRDKATTRGLSFRDLARLALIQEGEIQKKGSPFLSDNPTNKTSELATLKLLLTGVDDASIKKIKDTNTDTSAQIVLIDEFIIELNNEIDDLGIVRSDILSQFSRLEQTIMLQRNFLASQQEELNNLLLERGKYYESKNNIQKRLDEISELLARFTLLYEHYVVDIDRLKSIQESGLIFMHIEAVPCPHCGASPDHQDLEKICDGDVNSIINSATAEIVKIETLLSELNNTVSDLRGEEQHLKKEYSKCEETYQHLDKTIRDIVAPKVDNFSHAYTALVDKKSEIQRSVDLFIRRERLEKRKADLLNKSCIVHEKTQLEIGPSDSVMHNLSLKISSILKAWNFPGECNVFFDKVASDFVIDGKPRGSRGKGLRAITHAAVSVALLEFCQEEELPHPGFLVLDSPLLAYYKPEGEDDVALQGTDLKEKFYEYLSKYHTNNSQIIVIENPHPPENMSEKITTTIFTNNPKIGRQGLL</sequence>
<name>A0A8H0QS20_ECOLX</name>
<dbReference type="InterPro" id="IPR027417">
    <property type="entry name" value="P-loop_NTPase"/>
</dbReference>
<proteinExistence type="predicted"/>
<organism evidence="1 2">
    <name type="scientific">Escherichia coli</name>
    <dbReference type="NCBI Taxonomy" id="562"/>
    <lineage>
        <taxon>Bacteria</taxon>
        <taxon>Pseudomonadati</taxon>
        <taxon>Pseudomonadota</taxon>
        <taxon>Gammaproteobacteria</taxon>
        <taxon>Enterobacterales</taxon>
        <taxon>Enterobacteriaceae</taxon>
        <taxon>Escherichia</taxon>
    </lineage>
</organism>
<dbReference type="AlphaFoldDB" id="A0A8H0QS20"/>
<dbReference type="EMBL" id="QYOH01000082">
    <property type="protein sequence ID" value="TXU29421.1"/>
    <property type="molecule type" value="Genomic_DNA"/>
</dbReference>
<dbReference type="Gene3D" id="3.40.50.300">
    <property type="entry name" value="P-loop containing nucleotide triphosphate hydrolases"/>
    <property type="match status" value="1"/>
</dbReference>